<reference evidence="2" key="1">
    <citation type="submission" date="2019-08" db="EMBL/GenBank/DDBJ databases">
        <authorList>
            <person name="Kucharzyk K."/>
            <person name="Murdoch R.W."/>
            <person name="Higgins S."/>
            <person name="Loffler F."/>
        </authorList>
    </citation>
    <scope>NUCLEOTIDE SEQUENCE</scope>
</reference>
<dbReference type="CDD" id="cd00077">
    <property type="entry name" value="HDc"/>
    <property type="match status" value="1"/>
</dbReference>
<dbReference type="SUPFAM" id="SSF109604">
    <property type="entry name" value="HD-domain/PDEase-like"/>
    <property type="match status" value="1"/>
</dbReference>
<sequence length="413" mass="46859">MVDNYKIINDPVHGFINIPSGLISRIIEHPWFQRLRDIKQLGLTNLVYPGAVHSRLSHALGAMHLMRESIAVLRKKGVEVTFQEEEAASAAMLLHDVGHGPFSHALENKIVCGVSHEEISLAMMERMNVEFGGALDMAVSIFHARYPKKFLHQLVSGQLDTDRLDYLKRDSFFSGVAEGMIGLERIIKMLTVRDNILVVEEKGIYSVEKFLISRRLMYWQVYLHKTVVAAEQMIISIFSRARELGTNGYPLEGSPALRYFLSQNLTSQSFLKGDAIEMFTRLDDTDVMSAIKQWQFCDDSTLSMLCKMLTERKLPKIEFCKELPSNDLVKLKEDELRRSLDGAVGLDLSFFVKTGKVLNKGYDADEGEILILSKDGMLNDVYGISDMLSARAFSQITKKYFLCTAVINKKEWK</sequence>
<dbReference type="PANTHER" id="PTHR11373">
    <property type="entry name" value="DEOXYNUCLEOSIDE TRIPHOSPHATE TRIPHOSPHOHYDROLASE"/>
    <property type="match status" value="1"/>
</dbReference>
<dbReference type="GO" id="GO:0006203">
    <property type="term" value="P:dGTP catabolic process"/>
    <property type="evidence" value="ECO:0007669"/>
    <property type="project" value="TreeGrafter"/>
</dbReference>
<dbReference type="InterPro" id="IPR006674">
    <property type="entry name" value="HD_domain"/>
</dbReference>
<evidence type="ECO:0000259" key="1">
    <source>
        <dbReference type="SMART" id="SM00471"/>
    </source>
</evidence>
<name>A0A644XXY5_9ZZZZ</name>
<organism evidence="2">
    <name type="scientific">bioreactor metagenome</name>
    <dbReference type="NCBI Taxonomy" id="1076179"/>
    <lineage>
        <taxon>unclassified sequences</taxon>
        <taxon>metagenomes</taxon>
        <taxon>ecological metagenomes</taxon>
    </lineage>
</organism>
<dbReference type="AlphaFoldDB" id="A0A644XXY5"/>
<protein>
    <recommendedName>
        <fullName evidence="1">HD/PDEase domain-containing protein</fullName>
    </recommendedName>
</protein>
<evidence type="ECO:0000313" key="2">
    <source>
        <dbReference type="EMBL" id="MPM19143.1"/>
    </source>
</evidence>
<gene>
    <name evidence="2" type="ORF">SDC9_65561</name>
</gene>
<dbReference type="InterPro" id="IPR045509">
    <property type="entry name" value="HD_assoc_2"/>
</dbReference>
<dbReference type="Pfam" id="PF19276">
    <property type="entry name" value="HD_assoc_2"/>
    <property type="match status" value="1"/>
</dbReference>
<dbReference type="EMBL" id="VSSQ01003120">
    <property type="protein sequence ID" value="MPM19143.1"/>
    <property type="molecule type" value="Genomic_DNA"/>
</dbReference>
<dbReference type="InterPro" id="IPR003607">
    <property type="entry name" value="HD/PDEase_dom"/>
</dbReference>
<proteinExistence type="predicted"/>
<dbReference type="PANTHER" id="PTHR11373:SF4">
    <property type="entry name" value="DEOXYNUCLEOSIDE TRIPHOSPHATE TRIPHOSPHOHYDROLASE SAMHD1"/>
    <property type="match status" value="1"/>
</dbReference>
<comment type="caution">
    <text evidence="2">The sequence shown here is derived from an EMBL/GenBank/DDBJ whole genome shotgun (WGS) entry which is preliminary data.</text>
</comment>
<dbReference type="SMART" id="SM00471">
    <property type="entry name" value="HDc"/>
    <property type="match status" value="1"/>
</dbReference>
<dbReference type="GO" id="GO:0008832">
    <property type="term" value="F:dGTPase activity"/>
    <property type="evidence" value="ECO:0007669"/>
    <property type="project" value="TreeGrafter"/>
</dbReference>
<dbReference type="Gene3D" id="1.10.3210.10">
    <property type="entry name" value="Hypothetical protein af1432"/>
    <property type="match status" value="1"/>
</dbReference>
<dbReference type="InterPro" id="IPR050135">
    <property type="entry name" value="dGTPase-like"/>
</dbReference>
<dbReference type="Pfam" id="PF01966">
    <property type="entry name" value="HD"/>
    <property type="match status" value="1"/>
</dbReference>
<feature type="domain" description="HD/PDEase" evidence="1">
    <location>
        <begin position="51"/>
        <end position="176"/>
    </location>
</feature>
<accession>A0A644XXY5</accession>